<protein>
    <submittedName>
        <fullName evidence="5">Aste57867_44 protein</fullName>
    </submittedName>
</protein>
<dbReference type="PANTHER" id="PTHR13347:SF1">
    <property type="entry name" value="HEAT REPEAT-CONTAINING PROTEIN 3"/>
    <property type="match status" value="1"/>
</dbReference>
<dbReference type="SUPFAM" id="SSF48371">
    <property type="entry name" value="ARM repeat"/>
    <property type="match status" value="1"/>
</dbReference>
<evidence type="ECO:0000256" key="1">
    <source>
        <dbReference type="ARBA" id="ARBA00049983"/>
    </source>
</evidence>
<dbReference type="EMBL" id="CAADRA010000002">
    <property type="protein sequence ID" value="VFT77270.1"/>
    <property type="molecule type" value="Genomic_DNA"/>
</dbReference>
<dbReference type="AlphaFoldDB" id="A0A485K1S8"/>
<evidence type="ECO:0000313" key="4">
    <source>
        <dbReference type="EMBL" id="KAF0720765.1"/>
    </source>
</evidence>
<name>A0A485K1S8_9STRA</name>
<dbReference type="GO" id="GO:0006606">
    <property type="term" value="P:protein import into nucleus"/>
    <property type="evidence" value="ECO:0007669"/>
    <property type="project" value="TreeGrafter"/>
</dbReference>
<dbReference type="GO" id="GO:0042273">
    <property type="term" value="P:ribosomal large subunit biogenesis"/>
    <property type="evidence" value="ECO:0007669"/>
    <property type="project" value="TreeGrafter"/>
</dbReference>
<reference evidence="5 6" key="1">
    <citation type="submission" date="2019-03" db="EMBL/GenBank/DDBJ databases">
        <authorList>
            <person name="Gaulin E."/>
            <person name="Dumas B."/>
        </authorList>
    </citation>
    <scope>NUCLEOTIDE SEQUENCE [LARGE SCALE GENOMIC DNA]</scope>
    <source>
        <strain evidence="5">CBS 568.67</strain>
    </source>
</reference>
<feature type="region of interest" description="Disordered" evidence="2">
    <location>
        <begin position="361"/>
        <end position="390"/>
    </location>
</feature>
<accession>A0A485K1S8</accession>
<dbReference type="InterPro" id="IPR057990">
    <property type="entry name" value="TPR_SYO1"/>
</dbReference>
<dbReference type="GO" id="GO:0051082">
    <property type="term" value="F:unfolded protein binding"/>
    <property type="evidence" value="ECO:0007669"/>
    <property type="project" value="TreeGrafter"/>
</dbReference>
<dbReference type="OrthoDB" id="288703at2759"/>
<keyword evidence="6" id="KW-1185">Reference proteome</keyword>
<dbReference type="InterPro" id="IPR052616">
    <property type="entry name" value="SYO1-like"/>
</dbReference>
<evidence type="ECO:0000313" key="5">
    <source>
        <dbReference type="EMBL" id="VFT77270.1"/>
    </source>
</evidence>
<feature type="compositionally biased region" description="Basic residues" evidence="2">
    <location>
        <begin position="1"/>
        <end position="11"/>
    </location>
</feature>
<evidence type="ECO:0000259" key="3">
    <source>
        <dbReference type="Pfam" id="PF25567"/>
    </source>
</evidence>
<dbReference type="Gene3D" id="1.25.10.10">
    <property type="entry name" value="Leucine-rich Repeat Variant"/>
    <property type="match status" value="1"/>
</dbReference>
<dbReference type="PANTHER" id="PTHR13347">
    <property type="entry name" value="HEAT REPEAT-CONTAINING PROTEIN 3"/>
    <property type="match status" value="1"/>
</dbReference>
<feature type="compositionally biased region" description="Polar residues" evidence="2">
    <location>
        <begin position="378"/>
        <end position="387"/>
    </location>
</feature>
<evidence type="ECO:0000256" key="2">
    <source>
        <dbReference type="SAM" id="MobiDB-lite"/>
    </source>
</evidence>
<reference evidence="4" key="2">
    <citation type="submission" date="2019-06" db="EMBL/GenBank/DDBJ databases">
        <title>Genomics analysis of Aphanomyces spp. identifies a new class of oomycete effector associated with host adaptation.</title>
        <authorList>
            <person name="Gaulin E."/>
        </authorList>
    </citation>
    <scope>NUCLEOTIDE SEQUENCE</scope>
    <source>
        <strain evidence="4">CBS 578.67</strain>
    </source>
</reference>
<dbReference type="Pfam" id="PF25567">
    <property type="entry name" value="TPR_SYO1"/>
    <property type="match status" value="1"/>
</dbReference>
<sequence>MGKIKKRRTVSHKNVAPPTGGPSQAEIEDAMEVDEEIGGDVAAKQAPDFLSGLTNLQGSVREATCVALASFFAGEATADKQKMLQKMLNGGLLKKLLPRIVDPSKLVRLHALGALRNISAFGGLDASEYMTKEDSLTPLLKLITEYATDATLSTKDAHAIQILEQVFSLLTNICESSSMALVHVTHARASILPGLLVCLRMKQPALQLETMKFLLVLSDNNPDLSQNLPAEFPPTLLAILQAPEHSTKLRLTTIGVAINLPNVLDNPQSVALLLPVLKSAVAYDSIGVVGQAQAASEQWEMAQQDYGTVEVIAEDDHEELDHQAKVKKALGVVRAWRDNVHILSLALELISNMLANVDTGADEDEWDSDDEDGMEAAAQNQSQQNPRPVSVPAQAFGAENLLAHIYTIVQSVVSIPPNLASAVVDDFTVIRERAVNALTNLFAYLSVADLTKACDLTQAFHVLVTLHANAQATPKELFKAEDAPGGDVDAAVYVMIFYYSMSALSALVLRSVDDKLPLEIPNDHLGVVMAAAHSSPSVEARVNAIRLLGTLGKKPHTLPQNKVLATCLGQVLNDSDLQVVCEVLNALFDIYSDEQYDAVFFELNFLTSLEHLSSGMKSKIKSDAKTLDRELVAHAKETRLNLLRFIKYKKQHRR</sequence>
<proteinExistence type="inferred from homology"/>
<feature type="domain" description="SYO1-like TPR repeats" evidence="3">
    <location>
        <begin position="414"/>
        <end position="652"/>
    </location>
</feature>
<feature type="region of interest" description="Disordered" evidence="2">
    <location>
        <begin position="1"/>
        <end position="25"/>
    </location>
</feature>
<comment type="similarity">
    <text evidence="1">Belongs to the nuclear import and ribosome assembly adapter family.</text>
</comment>
<feature type="compositionally biased region" description="Acidic residues" evidence="2">
    <location>
        <begin position="361"/>
        <end position="374"/>
    </location>
</feature>
<dbReference type="InterPro" id="IPR011989">
    <property type="entry name" value="ARM-like"/>
</dbReference>
<evidence type="ECO:0000313" key="6">
    <source>
        <dbReference type="Proteomes" id="UP000332933"/>
    </source>
</evidence>
<organism evidence="5 6">
    <name type="scientific">Aphanomyces stellatus</name>
    <dbReference type="NCBI Taxonomy" id="120398"/>
    <lineage>
        <taxon>Eukaryota</taxon>
        <taxon>Sar</taxon>
        <taxon>Stramenopiles</taxon>
        <taxon>Oomycota</taxon>
        <taxon>Saprolegniomycetes</taxon>
        <taxon>Saprolegniales</taxon>
        <taxon>Verrucalvaceae</taxon>
        <taxon>Aphanomyces</taxon>
    </lineage>
</organism>
<gene>
    <name evidence="5" type="primary">Aste57867_44</name>
    <name evidence="4" type="ORF">As57867_000044</name>
    <name evidence="5" type="ORF">ASTE57867_44</name>
</gene>
<dbReference type="EMBL" id="VJMH01000002">
    <property type="protein sequence ID" value="KAF0720765.1"/>
    <property type="molecule type" value="Genomic_DNA"/>
</dbReference>
<dbReference type="Proteomes" id="UP000332933">
    <property type="component" value="Unassembled WGS sequence"/>
</dbReference>
<dbReference type="InterPro" id="IPR016024">
    <property type="entry name" value="ARM-type_fold"/>
</dbReference>